<gene>
    <name evidence="2" type="ORF">SAMN05421680_111128</name>
    <name evidence="1" type="ORF">Xmau_03107</name>
</gene>
<dbReference type="EMBL" id="FORG01000011">
    <property type="protein sequence ID" value="SFJ58574.1"/>
    <property type="molecule type" value="Genomic_DNA"/>
</dbReference>
<organism evidence="2 3">
    <name type="scientific">Xenorhabdus mauleonii</name>
    <dbReference type="NCBI Taxonomy" id="351675"/>
    <lineage>
        <taxon>Bacteria</taxon>
        <taxon>Pseudomonadati</taxon>
        <taxon>Pseudomonadota</taxon>
        <taxon>Gammaproteobacteria</taxon>
        <taxon>Enterobacterales</taxon>
        <taxon>Morganellaceae</taxon>
        <taxon>Xenorhabdus</taxon>
    </lineage>
</organism>
<accession>A0A1I3SIM7</accession>
<dbReference type="AlphaFoldDB" id="A0A1I3SIM7"/>
<keyword evidence="4" id="KW-1185">Reference proteome</keyword>
<name>A0A1I3SIM7_9GAMM</name>
<sequence>MLYSPAHLSPIWQEAGDVFHHPTGNFFLNVGGKTTIKSQGEITFESASGFKAKAPEFGFSQ</sequence>
<reference evidence="1 4" key="3">
    <citation type="journal article" date="2017" name="Nat. Microbiol.">
        <title>Natural product diversity associated with the nematode symbionts Photorhabdus and Xenorhabdus.</title>
        <authorList>
            <person name="Tobias N.J."/>
            <person name="Wolff H."/>
            <person name="Djahanschiri B."/>
            <person name="Grundmann F."/>
            <person name="Kronenwerth M."/>
            <person name="Shi Y.M."/>
            <person name="Simonyi S."/>
            <person name="Grun P."/>
            <person name="Shapiro-Ilan D."/>
            <person name="Pidot S.J."/>
            <person name="Stinear T.P."/>
            <person name="Ebersberger I."/>
            <person name="Bode H.B."/>
        </authorList>
    </citation>
    <scope>NUCLEOTIDE SEQUENCE [LARGE SCALE GENOMIC DNA]</scope>
    <source>
        <strain evidence="1 4">DSM 17908</strain>
    </source>
</reference>
<evidence type="ECO:0000313" key="3">
    <source>
        <dbReference type="Proteomes" id="UP000198919"/>
    </source>
</evidence>
<dbReference type="Proteomes" id="UP000198919">
    <property type="component" value="Unassembled WGS sequence"/>
</dbReference>
<evidence type="ECO:0000313" key="1">
    <source>
        <dbReference type="EMBL" id="PHM39200.1"/>
    </source>
</evidence>
<protein>
    <submittedName>
        <fullName evidence="1">Baseplate protein</fullName>
    </submittedName>
</protein>
<evidence type="ECO:0000313" key="4">
    <source>
        <dbReference type="Proteomes" id="UP000224607"/>
    </source>
</evidence>
<evidence type="ECO:0000313" key="2">
    <source>
        <dbReference type="EMBL" id="SFJ58574.1"/>
    </source>
</evidence>
<dbReference type="EMBL" id="NITY01000012">
    <property type="protein sequence ID" value="PHM39200.1"/>
    <property type="molecule type" value="Genomic_DNA"/>
</dbReference>
<reference evidence="3" key="1">
    <citation type="submission" date="2016-10" db="EMBL/GenBank/DDBJ databases">
        <authorList>
            <person name="Varghese N."/>
            <person name="Submissions S."/>
        </authorList>
    </citation>
    <scope>NUCLEOTIDE SEQUENCE [LARGE SCALE GENOMIC DNA]</scope>
    <source>
        <strain evidence="3">DSM 17908</strain>
    </source>
</reference>
<dbReference type="Proteomes" id="UP000224607">
    <property type="component" value="Unassembled WGS sequence"/>
</dbReference>
<proteinExistence type="predicted"/>
<reference evidence="2" key="2">
    <citation type="submission" date="2016-10" db="EMBL/GenBank/DDBJ databases">
        <authorList>
            <person name="de Groot N.N."/>
        </authorList>
    </citation>
    <scope>NUCLEOTIDE SEQUENCE [LARGE SCALE GENOMIC DNA]</scope>
    <source>
        <strain evidence="2">DSM 17908</strain>
    </source>
</reference>